<protein>
    <submittedName>
        <fullName evidence="1">Uncharacterized protein</fullName>
    </submittedName>
</protein>
<keyword evidence="2" id="KW-1185">Reference proteome</keyword>
<evidence type="ECO:0000313" key="2">
    <source>
        <dbReference type="Proteomes" id="UP001153269"/>
    </source>
</evidence>
<proteinExistence type="predicted"/>
<evidence type="ECO:0000313" key="1">
    <source>
        <dbReference type="EMBL" id="CAB1433636.1"/>
    </source>
</evidence>
<dbReference type="Proteomes" id="UP001153269">
    <property type="component" value="Unassembled WGS sequence"/>
</dbReference>
<organism evidence="1 2">
    <name type="scientific">Pleuronectes platessa</name>
    <name type="common">European plaice</name>
    <dbReference type="NCBI Taxonomy" id="8262"/>
    <lineage>
        <taxon>Eukaryota</taxon>
        <taxon>Metazoa</taxon>
        <taxon>Chordata</taxon>
        <taxon>Craniata</taxon>
        <taxon>Vertebrata</taxon>
        <taxon>Euteleostomi</taxon>
        <taxon>Actinopterygii</taxon>
        <taxon>Neopterygii</taxon>
        <taxon>Teleostei</taxon>
        <taxon>Neoteleostei</taxon>
        <taxon>Acanthomorphata</taxon>
        <taxon>Carangaria</taxon>
        <taxon>Pleuronectiformes</taxon>
        <taxon>Pleuronectoidei</taxon>
        <taxon>Pleuronectidae</taxon>
        <taxon>Pleuronectes</taxon>
    </lineage>
</organism>
<accession>A0A9N7YQE7</accession>
<sequence>MCQASLLCVPHSLPSPEALPLQESRARGFIVLHACPKTMPFHCFPLFHLCTPTQTALKFKHQVHSCPRNRGKSPLRPVLCGGAFLEGDTLLFPLAMLLSGLAGSGATRRVLA</sequence>
<dbReference type="AlphaFoldDB" id="A0A9N7YQE7"/>
<reference evidence="1" key="1">
    <citation type="submission" date="2020-03" db="EMBL/GenBank/DDBJ databases">
        <authorList>
            <person name="Weist P."/>
        </authorList>
    </citation>
    <scope>NUCLEOTIDE SEQUENCE</scope>
</reference>
<comment type="caution">
    <text evidence="1">The sequence shown here is derived from an EMBL/GenBank/DDBJ whole genome shotgun (WGS) entry which is preliminary data.</text>
</comment>
<dbReference type="EMBL" id="CADEAL010001580">
    <property type="protein sequence ID" value="CAB1433636.1"/>
    <property type="molecule type" value="Genomic_DNA"/>
</dbReference>
<name>A0A9N7YQE7_PLEPL</name>
<gene>
    <name evidence="1" type="ORF">PLEPLA_LOCUS21727</name>
</gene>